<dbReference type="Gene3D" id="3.30.70.1490">
    <property type="entry name" value="Cysteine protease Prp"/>
    <property type="match status" value="1"/>
</dbReference>
<evidence type="ECO:0000313" key="7">
    <source>
        <dbReference type="EMBL" id="SDG47786.1"/>
    </source>
</evidence>
<dbReference type="Proteomes" id="UP000198656">
    <property type="component" value="Unassembled WGS sequence"/>
</dbReference>
<protein>
    <recommendedName>
        <fullName evidence="6">Ribosomal processing cysteine protease Prp</fullName>
    </recommendedName>
</protein>
<dbReference type="CDD" id="cd16332">
    <property type="entry name" value="Prp-like"/>
    <property type="match status" value="1"/>
</dbReference>
<evidence type="ECO:0000256" key="1">
    <source>
        <dbReference type="ARBA" id="ARBA00022517"/>
    </source>
</evidence>
<proteinExistence type="inferred from homology"/>
<dbReference type="GO" id="GO:0006508">
    <property type="term" value="P:proteolysis"/>
    <property type="evidence" value="ECO:0007669"/>
    <property type="project" value="UniProtKB-KW"/>
</dbReference>
<accession>A0A1G7UJT2</accession>
<keyword evidence="2" id="KW-0645">Protease</keyword>
<evidence type="ECO:0000256" key="5">
    <source>
        <dbReference type="ARBA" id="ARBA00044503"/>
    </source>
</evidence>
<dbReference type="RefSeq" id="WP_176786063.1">
    <property type="nucleotide sequence ID" value="NZ_FNCP01000003.1"/>
</dbReference>
<dbReference type="AlphaFoldDB" id="A0A1G7UJT2"/>
<dbReference type="GO" id="GO:0008234">
    <property type="term" value="F:cysteine-type peptidase activity"/>
    <property type="evidence" value="ECO:0007669"/>
    <property type="project" value="UniProtKB-KW"/>
</dbReference>
<dbReference type="GO" id="GO:0042254">
    <property type="term" value="P:ribosome biogenesis"/>
    <property type="evidence" value="ECO:0007669"/>
    <property type="project" value="UniProtKB-KW"/>
</dbReference>
<dbReference type="InterPro" id="IPR036764">
    <property type="entry name" value="Peptidase_Prp_sf"/>
</dbReference>
<keyword evidence="1" id="KW-0690">Ribosome biogenesis</keyword>
<sequence length="83" mass="9163">MITITVGDNSLKAEGHANYDLPGKDIVCSAVSTLMQTLELRGEATKAKGYMFVHTDDKEALQLCLDGLKMIERNFPVYVEVIT</sequence>
<evidence type="ECO:0000256" key="2">
    <source>
        <dbReference type="ARBA" id="ARBA00022670"/>
    </source>
</evidence>
<organism evidence="7 8">
    <name type="scientific">Desulfosporosinus hippei DSM 8344</name>
    <dbReference type="NCBI Taxonomy" id="1121419"/>
    <lineage>
        <taxon>Bacteria</taxon>
        <taxon>Bacillati</taxon>
        <taxon>Bacillota</taxon>
        <taxon>Clostridia</taxon>
        <taxon>Eubacteriales</taxon>
        <taxon>Desulfitobacteriaceae</taxon>
        <taxon>Desulfosporosinus</taxon>
    </lineage>
</organism>
<dbReference type="SUPFAM" id="SSF118010">
    <property type="entry name" value="TM1457-like"/>
    <property type="match status" value="1"/>
</dbReference>
<dbReference type="Pfam" id="PF04327">
    <property type="entry name" value="Peptidase_Prp"/>
    <property type="match status" value="1"/>
</dbReference>
<dbReference type="EMBL" id="FNCP01000003">
    <property type="protein sequence ID" value="SDG47786.1"/>
    <property type="molecule type" value="Genomic_DNA"/>
</dbReference>
<comment type="similarity">
    <text evidence="5">Belongs to the Prp family.</text>
</comment>
<dbReference type="InterPro" id="IPR007422">
    <property type="entry name" value="Peptidase_Prp"/>
</dbReference>
<evidence type="ECO:0000313" key="8">
    <source>
        <dbReference type="Proteomes" id="UP000198656"/>
    </source>
</evidence>
<reference evidence="8" key="1">
    <citation type="submission" date="2016-10" db="EMBL/GenBank/DDBJ databases">
        <authorList>
            <person name="Varghese N."/>
            <person name="Submissions S."/>
        </authorList>
    </citation>
    <scope>NUCLEOTIDE SEQUENCE [LARGE SCALE GENOMIC DNA]</scope>
    <source>
        <strain evidence="8">DSM 8344</strain>
    </source>
</reference>
<name>A0A1G7UJT2_9FIRM</name>
<dbReference type="STRING" id="1121419.SAMN05443529_103166"/>
<evidence type="ECO:0000256" key="6">
    <source>
        <dbReference type="ARBA" id="ARBA00044538"/>
    </source>
</evidence>
<keyword evidence="4" id="KW-0788">Thiol protease</keyword>
<evidence type="ECO:0000256" key="3">
    <source>
        <dbReference type="ARBA" id="ARBA00022801"/>
    </source>
</evidence>
<evidence type="ECO:0000256" key="4">
    <source>
        <dbReference type="ARBA" id="ARBA00022807"/>
    </source>
</evidence>
<gene>
    <name evidence="7" type="ORF">SAMN05443529_103166</name>
</gene>
<keyword evidence="3" id="KW-0378">Hydrolase</keyword>
<keyword evidence="8" id="KW-1185">Reference proteome</keyword>